<gene>
    <name evidence="6" type="ORF">FDG2_5083</name>
</gene>
<evidence type="ECO:0000256" key="1">
    <source>
        <dbReference type="ARBA" id="ARBA00001974"/>
    </source>
</evidence>
<dbReference type="PROSITE" id="PS00197">
    <property type="entry name" value="2FE2S_FER_1"/>
    <property type="match status" value="1"/>
</dbReference>
<dbReference type="PANTHER" id="PTHR47354">
    <property type="entry name" value="NADH OXIDOREDUCTASE HCR"/>
    <property type="match status" value="1"/>
</dbReference>
<feature type="domain" description="FAD-binding FR-type" evidence="5">
    <location>
        <begin position="106"/>
        <end position="207"/>
    </location>
</feature>
<keyword evidence="2" id="KW-0408">Iron</keyword>
<evidence type="ECO:0000256" key="2">
    <source>
        <dbReference type="ARBA" id="ARBA00022714"/>
    </source>
</evidence>
<protein>
    <submittedName>
        <fullName evidence="6">Oxidoreductase FAD-binding region</fullName>
    </submittedName>
</protein>
<dbReference type="Pfam" id="PF00970">
    <property type="entry name" value="FAD_binding_6"/>
    <property type="match status" value="1"/>
</dbReference>
<dbReference type="PRINTS" id="PR00410">
    <property type="entry name" value="PHEHYDRXLASE"/>
</dbReference>
<keyword evidence="2" id="KW-0479">Metal-binding</keyword>
<dbReference type="InterPro" id="IPR006058">
    <property type="entry name" value="2Fe2S_fd_BS"/>
</dbReference>
<dbReference type="Pfam" id="PF00175">
    <property type="entry name" value="NAD_binding_1"/>
    <property type="match status" value="1"/>
</dbReference>
<sequence>MSDEKHTVRFEPVGIEIDVDEDETILDAAFRQGVMLMHGCKEGQCSACKSFLLDGDAQMHQYSTFALNDYEKDEGFVLLCRAHAYSDLEVELLNYDEDMIRSGLPVVTTAAEIVAIEELSRDITRLVLRLVDPGSLRFYPGQYLDIHIPGHDKHRSFSLASIPSPDGRLEFIIKRYPGGLFAGLLESGLAAGDQLQLTGPYGTFTLRASSERPLLFAAGGAGMAPILALLRQMAESGNERPVRFYYGARTEADLICGSELAELGAELPGLTFLPCLSDSWPDHWDPATTGFVHNVVGRHEEDLAACDVYLCGPPPMIDAALELLESRGVSSEQIFYDKFTTTADTESPANT</sequence>
<organism evidence="6 7">
    <name type="scientific">Candidatus Protofrankia californiensis</name>
    <dbReference type="NCBI Taxonomy" id="1839754"/>
    <lineage>
        <taxon>Bacteria</taxon>
        <taxon>Bacillati</taxon>
        <taxon>Actinomycetota</taxon>
        <taxon>Actinomycetes</taxon>
        <taxon>Frankiales</taxon>
        <taxon>Frankiaceae</taxon>
        <taxon>Protofrankia</taxon>
    </lineage>
</organism>
<dbReference type="SUPFAM" id="SSF63380">
    <property type="entry name" value="Riboflavin synthase domain-like"/>
    <property type="match status" value="1"/>
</dbReference>
<proteinExistence type="predicted"/>
<evidence type="ECO:0000313" key="7">
    <source>
        <dbReference type="Proteomes" id="UP000199013"/>
    </source>
</evidence>
<evidence type="ECO:0000259" key="4">
    <source>
        <dbReference type="PROSITE" id="PS51085"/>
    </source>
</evidence>
<reference evidence="7" key="1">
    <citation type="submission" date="2016-02" db="EMBL/GenBank/DDBJ databases">
        <authorList>
            <person name="Wibberg D."/>
        </authorList>
    </citation>
    <scope>NUCLEOTIDE SEQUENCE [LARGE SCALE GENOMIC DNA]</scope>
</reference>
<dbReference type="GO" id="GO:0051537">
    <property type="term" value="F:2 iron, 2 sulfur cluster binding"/>
    <property type="evidence" value="ECO:0007669"/>
    <property type="project" value="UniProtKB-KW"/>
</dbReference>
<dbReference type="SUPFAM" id="SSF52343">
    <property type="entry name" value="Ferredoxin reductase-like, C-terminal NADP-linked domain"/>
    <property type="match status" value="1"/>
</dbReference>
<feature type="domain" description="2Fe-2S ferredoxin-type" evidence="4">
    <location>
        <begin position="6"/>
        <end position="96"/>
    </location>
</feature>
<dbReference type="InterPro" id="IPR001041">
    <property type="entry name" value="2Fe-2S_ferredoxin-type"/>
</dbReference>
<evidence type="ECO:0000259" key="5">
    <source>
        <dbReference type="PROSITE" id="PS51384"/>
    </source>
</evidence>
<dbReference type="Pfam" id="PF00111">
    <property type="entry name" value="Fer2"/>
    <property type="match status" value="1"/>
</dbReference>
<accession>A0A1C3PB31</accession>
<dbReference type="EMBL" id="FLUV01002134">
    <property type="protein sequence ID" value="SBW26888.1"/>
    <property type="molecule type" value="Genomic_DNA"/>
</dbReference>
<keyword evidence="3" id="KW-0411">Iron-sulfur</keyword>
<dbReference type="InterPro" id="IPR017938">
    <property type="entry name" value="Riboflavin_synthase-like_b-brl"/>
</dbReference>
<dbReference type="PANTHER" id="PTHR47354:SF5">
    <property type="entry name" value="PROTEIN RFBI"/>
    <property type="match status" value="1"/>
</dbReference>
<dbReference type="Gene3D" id="3.40.50.80">
    <property type="entry name" value="Nucleotide-binding domain of ferredoxin-NADP reductase (FNR) module"/>
    <property type="match status" value="1"/>
</dbReference>
<dbReference type="SUPFAM" id="SSF54292">
    <property type="entry name" value="2Fe-2S ferredoxin-like"/>
    <property type="match status" value="1"/>
</dbReference>
<dbReference type="CDD" id="cd06212">
    <property type="entry name" value="monooxygenase_like"/>
    <property type="match status" value="1"/>
</dbReference>
<dbReference type="InterPro" id="IPR036010">
    <property type="entry name" value="2Fe-2S_ferredoxin-like_sf"/>
</dbReference>
<dbReference type="InterPro" id="IPR039261">
    <property type="entry name" value="FNR_nucleotide-bd"/>
</dbReference>
<dbReference type="AlphaFoldDB" id="A0A1C3PB31"/>
<dbReference type="PROSITE" id="PS51085">
    <property type="entry name" value="2FE2S_FER_2"/>
    <property type="match status" value="1"/>
</dbReference>
<keyword evidence="2" id="KW-0001">2Fe-2S</keyword>
<dbReference type="InterPro" id="IPR017927">
    <property type="entry name" value="FAD-bd_FR_type"/>
</dbReference>
<dbReference type="InterPro" id="IPR001433">
    <property type="entry name" value="OxRdtase_FAD/NAD-bd"/>
</dbReference>
<dbReference type="CDD" id="cd00207">
    <property type="entry name" value="fer2"/>
    <property type="match status" value="1"/>
</dbReference>
<evidence type="ECO:0000256" key="3">
    <source>
        <dbReference type="ARBA" id="ARBA00023014"/>
    </source>
</evidence>
<dbReference type="Gene3D" id="3.10.20.30">
    <property type="match status" value="1"/>
</dbReference>
<dbReference type="InterPro" id="IPR012675">
    <property type="entry name" value="Beta-grasp_dom_sf"/>
</dbReference>
<name>A0A1C3PB31_9ACTN</name>
<dbReference type="GO" id="GO:0016491">
    <property type="term" value="F:oxidoreductase activity"/>
    <property type="evidence" value="ECO:0007669"/>
    <property type="project" value="InterPro"/>
</dbReference>
<dbReference type="Proteomes" id="UP000199013">
    <property type="component" value="Unassembled WGS sequence"/>
</dbReference>
<dbReference type="InterPro" id="IPR050415">
    <property type="entry name" value="MRET"/>
</dbReference>
<evidence type="ECO:0000313" key="6">
    <source>
        <dbReference type="EMBL" id="SBW26888.1"/>
    </source>
</evidence>
<dbReference type="InterPro" id="IPR008333">
    <property type="entry name" value="Cbr1-like_FAD-bd_dom"/>
</dbReference>
<keyword evidence="7" id="KW-1185">Reference proteome</keyword>
<comment type="cofactor">
    <cofactor evidence="1">
        <name>FAD</name>
        <dbReference type="ChEBI" id="CHEBI:57692"/>
    </cofactor>
</comment>
<dbReference type="PROSITE" id="PS51384">
    <property type="entry name" value="FAD_FR"/>
    <property type="match status" value="1"/>
</dbReference>
<dbReference type="Gene3D" id="2.40.30.10">
    <property type="entry name" value="Translation factors"/>
    <property type="match status" value="1"/>
</dbReference>